<dbReference type="Gene3D" id="1.10.2000.10">
    <property type="entry name" value="Frizzled cysteine-rich domain"/>
    <property type="match status" value="1"/>
</dbReference>
<keyword evidence="8 9" id="KW-1015">Disulfide bond</keyword>
<gene>
    <name evidence="15" type="primary">LOC100898147</name>
</gene>
<dbReference type="InterPro" id="IPR008993">
    <property type="entry name" value="TIMP-like_OB-fold"/>
</dbReference>
<dbReference type="PANTHER" id="PTHR11309">
    <property type="entry name" value="FRIZZLED"/>
    <property type="match status" value="1"/>
</dbReference>
<feature type="domain" description="NTR" evidence="13">
    <location>
        <begin position="184"/>
        <end position="307"/>
    </location>
</feature>
<feature type="compositionally biased region" description="Basic residues" evidence="10">
    <location>
        <begin position="791"/>
        <end position="808"/>
    </location>
</feature>
<comment type="subcellular location">
    <subcellularLocation>
        <location evidence="1">Secreted</location>
    </subcellularLocation>
</comment>
<dbReference type="GO" id="GO:0035567">
    <property type="term" value="P:non-canonical Wnt signaling pathway"/>
    <property type="evidence" value="ECO:0007669"/>
    <property type="project" value="TreeGrafter"/>
</dbReference>
<feature type="compositionally biased region" description="Basic and acidic residues" evidence="10">
    <location>
        <begin position="322"/>
        <end position="335"/>
    </location>
</feature>
<evidence type="ECO:0000256" key="1">
    <source>
        <dbReference type="ARBA" id="ARBA00004613"/>
    </source>
</evidence>
<feature type="disulfide bond" evidence="9">
    <location>
        <begin position="137"/>
        <end position="161"/>
    </location>
</feature>
<feature type="compositionally biased region" description="Basic and acidic residues" evidence="10">
    <location>
        <begin position="381"/>
        <end position="390"/>
    </location>
</feature>
<dbReference type="GO" id="GO:0017147">
    <property type="term" value="F:Wnt-protein binding"/>
    <property type="evidence" value="ECO:0007669"/>
    <property type="project" value="TreeGrafter"/>
</dbReference>
<feature type="region of interest" description="Disordered" evidence="10">
    <location>
        <begin position="694"/>
        <end position="721"/>
    </location>
</feature>
<dbReference type="Pfam" id="PF01392">
    <property type="entry name" value="Fz"/>
    <property type="match status" value="1"/>
</dbReference>
<keyword evidence="6 11" id="KW-0732">Signal</keyword>
<dbReference type="PROSITE" id="PS50038">
    <property type="entry name" value="FZ"/>
    <property type="match status" value="1"/>
</dbReference>
<evidence type="ECO:0000313" key="14">
    <source>
        <dbReference type="Proteomes" id="UP000694867"/>
    </source>
</evidence>
<evidence type="ECO:0000259" key="12">
    <source>
        <dbReference type="PROSITE" id="PS50038"/>
    </source>
</evidence>
<dbReference type="Gene3D" id="2.40.50.120">
    <property type="match status" value="1"/>
</dbReference>
<reference evidence="15" key="1">
    <citation type="submission" date="2025-08" db="UniProtKB">
        <authorList>
            <consortium name="RefSeq"/>
        </authorList>
    </citation>
    <scope>IDENTIFICATION</scope>
</reference>
<dbReference type="GO" id="GO:0030154">
    <property type="term" value="P:cell differentiation"/>
    <property type="evidence" value="ECO:0007669"/>
    <property type="project" value="UniProtKB-KW"/>
</dbReference>
<accession>A0AAJ7L303</accession>
<dbReference type="KEGG" id="goe:100898147"/>
<evidence type="ECO:0000256" key="7">
    <source>
        <dbReference type="ARBA" id="ARBA00022782"/>
    </source>
</evidence>
<dbReference type="InterPro" id="IPR001134">
    <property type="entry name" value="Netrin_domain"/>
</dbReference>
<protein>
    <submittedName>
        <fullName evidence="15">Uncharacterized protein LOC100898147</fullName>
    </submittedName>
</protein>
<keyword evidence="14" id="KW-1185">Reference proteome</keyword>
<keyword evidence="4" id="KW-0964">Secreted</keyword>
<dbReference type="SUPFAM" id="SSF50242">
    <property type="entry name" value="TIMP-like"/>
    <property type="match status" value="1"/>
</dbReference>
<dbReference type="Proteomes" id="UP000694867">
    <property type="component" value="Unplaced"/>
</dbReference>
<evidence type="ECO:0000256" key="6">
    <source>
        <dbReference type="ARBA" id="ARBA00022729"/>
    </source>
</evidence>
<comment type="similarity">
    <text evidence="2">Belongs to the secreted frizzled-related protein (sFRP) family.</text>
</comment>
<feature type="region of interest" description="Disordered" evidence="10">
    <location>
        <begin position="742"/>
        <end position="820"/>
    </location>
</feature>
<evidence type="ECO:0000256" key="11">
    <source>
        <dbReference type="SAM" id="SignalP"/>
    </source>
</evidence>
<evidence type="ECO:0000313" key="15">
    <source>
        <dbReference type="RefSeq" id="XP_018494203.1"/>
    </source>
</evidence>
<comment type="caution">
    <text evidence="9">Lacks conserved residue(s) required for the propagation of feature annotation.</text>
</comment>
<organism evidence="14 15">
    <name type="scientific">Galendromus occidentalis</name>
    <name type="common">western predatory mite</name>
    <dbReference type="NCBI Taxonomy" id="34638"/>
    <lineage>
        <taxon>Eukaryota</taxon>
        <taxon>Metazoa</taxon>
        <taxon>Ecdysozoa</taxon>
        <taxon>Arthropoda</taxon>
        <taxon>Chelicerata</taxon>
        <taxon>Arachnida</taxon>
        <taxon>Acari</taxon>
        <taxon>Parasitiformes</taxon>
        <taxon>Mesostigmata</taxon>
        <taxon>Gamasina</taxon>
        <taxon>Phytoseioidea</taxon>
        <taxon>Phytoseiidae</taxon>
        <taxon>Typhlodrominae</taxon>
        <taxon>Galendromus</taxon>
    </lineage>
</organism>
<dbReference type="FunFam" id="1.10.2000.10:FF:000001">
    <property type="entry name" value="secreted frizzled-related protein 2"/>
    <property type="match status" value="1"/>
</dbReference>
<evidence type="ECO:0000259" key="13">
    <source>
        <dbReference type="PROSITE" id="PS50189"/>
    </source>
</evidence>
<evidence type="ECO:0000256" key="4">
    <source>
        <dbReference type="ARBA" id="ARBA00022525"/>
    </source>
</evidence>
<evidence type="ECO:0000256" key="10">
    <source>
        <dbReference type="SAM" id="MobiDB-lite"/>
    </source>
</evidence>
<evidence type="ECO:0000256" key="9">
    <source>
        <dbReference type="PROSITE-ProRule" id="PRU00090"/>
    </source>
</evidence>
<name>A0AAJ7L303_9ACAR</name>
<evidence type="ECO:0000256" key="5">
    <source>
        <dbReference type="ARBA" id="ARBA00022687"/>
    </source>
</evidence>
<feature type="compositionally biased region" description="Basic and acidic residues" evidence="10">
    <location>
        <begin position="554"/>
        <end position="565"/>
    </location>
</feature>
<keyword evidence="7" id="KW-0221">Differentiation</keyword>
<dbReference type="GeneID" id="100898147"/>
<evidence type="ECO:0000256" key="2">
    <source>
        <dbReference type="ARBA" id="ARBA00010054"/>
    </source>
</evidence>
<feature type="disulfide bond" evidence="9">
    <location>
        <begin position="72"/>
        <end position="118"/>
    </location>
</feature>
<dbReference type="InterPro" id="IPR036790">
    <property type="entry name" value="Frizzled_dom_sf"/>
</dbReference>
<sequence>MIRSKGVCGVLILLTLNFGACYGFAFSFGRHPGPGEWSQFNTASMDMPHAVASRGSPFSTSCVPIPHNMSLCHGLEYQRMRLPNLLDHDTIDEVLEQSASWVHLKKLRCHADTQKFLCSLFAPVCLETPIYPCRSLCEAVRTSCESAMLKFGYPWPEMVNCDKFPEGDMCVTAGSKDDGESAVCRACSQPANSESLLDNYCRADFVIRARARRAKDGTVLRTKMSRIFKVTETIISKKDLRSPEFRNANMTQCCSGLDRKIAKKNPHLLLMGTRDGDGNLVPTFIMEWKRGSDAFKKAIKKMQKINCAHPAVVGNNPIDPVTGRKTESARRDRQPDSNGGSQESDDEDSMEVKKEQPKIQFDLSENFRREMELHNIAAQQEKAREEELARREKRRKDRRRKLERRKPETPRTDEDAEEVSSEPKTRTLPPKRKPTSTTTEDAAEDVREAATEASHPRGGQPFHDLTYHKTGNGELEMVVEPPAENTDEIKIEKKIDLPLEHHGSHRSEGHRESPRHHDAHLPGLKSHGDAHPSDHHQQKHHIEAHEDHAVARHDHPTNHKEHHSTAQEGGPTTHQEHPNKEVPLHREDDPSAKVHHHHHHHHHIEETAEIATTTESAATEIPMRPGDGEDATADDSIAIPSKDEILKLAGEDPSHHKAHHTHHQRQQHATVRVIEDDDLVTTEDVRKPHEIRHEEHSKTHREYHHEVKAPASATPEEEMSTMPPVKEEFITVLPVIPDEMKGEAEGDATETDDLTTSTTEAVRTLPTTLTTTTTTTTTIETASEPPTSVPRRGRKRKNGRRRHHKKKKKEYDVEGVPQDE</sequence>
<feature type="region of interest" description="Disordered" evidence="10">
    <location>
        <begin position="554"/>
        <end position="611"/>
    </location>
</feature>
<dbReference type="InterPro" id="IPR020067">
    <property type="entry name" value="Frizzled_dom"/>
</dbReference>
<dbReference type="SMART" id="SM00063">
    <property type="entry name" value="FRI"/>
    <property type="match status" value="1"/>
</dbReference>
<dbReference type="InterPro" id="IPR015526">
    <property type="entry name" value="Frizzled/SFRP"/>
</dbReference>
<dbReference type="AlphaFoldDB" id="A0AAJ7L303"/>
<feature type="compositionally biased region" description="Basic and acidic residues" evidence="10">
    <location>
        <begin position="574"/>
        <end position="592"/>
    </location>
</feature>
<keyword evidence="5" id="KW-0879">Wnt signaling pathway</keyword>
<feature type="domain" description="FZ" evidence="12">
    <location>
        <begin position="57"/>
        <end position="173"/>
    </location>
</feature>
<feature type="compositionally biased region" description="Low complexity" evidence="10">
    <location>
        <begin position="754"/>
        <end position="786"/>
    </location>
</feature>
<feature type="compositionally biased region" description="Basic residues" evidence="10">
    <location>
        <begin position="391"/>
        <end position="404"/>
    </location>
</feature>
<feature type="signal peptide" evidence="11">
    <location>
        <begin position="1"/>
        <end position="23"/>
    </location>
</feature>
<feature type="region of interest" description="Disordered" evidence="10">
    <location>
        <begin position="311"/>
        <end position="358"/>
    </location>
</feature>
<feature type="region of interest" description="Disordered" evidence="10">
    <location>
        <begin position="378"/>
        <end position="542"/>
    </location>
</feature>
<dbReference type="GO" id="GO:0005615">
    <property type="term" value="C:extracellular space"/>
    <property type="evidence" value="ECO:0007669"/>
    <property type="project" value="TreeGrafter"/>
</dbReference>
<dbReference type="SUPFAM" id="SSF63501">
    <property type="entry name" value="Frizzled cysteine-rich domain"/>
    <property type="match status" value="1"/>
</dbReference>
<evidence type="ECO:0000256" key="8">
    <source>
        <dbReference type="ARBA" id="ARBA00023157"/>
    </source>
</evidence>
<dbReference type="PANTHER" id="PTHR11309:SF148">
    <property type="entry name" value="SECRETED FRIZZLED-RELATED PROTEIN 1"/>
    <property type="match status" value="1"/>
</dbReference>
<keyword evidence="3" id="KW-0217">Developmental protein</keyword>
<feature type="chain" id="PRO_5042473909" evidence="11">
    <location>
        <begin position="24"/>
        <end position="820"/>
    </location>
</feature>
<evidence type="ECO:0000256" key="3">
    <source>
        <dbReference type="ARBA" id="ARBA00022473"/>
    </source>
</evidence>
<dbReference type="GO" id="GO:0060070">
    <property type="term" value="P:canonical Wnt signaling pathway"/>
    <property type="evidence" value="ECO:0007669"/>
    <property type="project" value="TreeGrafter"/>
</dbReference>
<feature type="compositionally biased region" description="Basic and acidic residues" evidence="10">
    <location>
        <begin position="487"/>
        <end position="542"/>
    </location>
</feature>
<proteinExistence type="inferred from homology"/>
<feature type="compositionally biased region" description="Basic residues" evidence="10">
    <location>
        <begin position="593"/>
        <end position="602"/>
    </location>
</feature>
<dbReference type="PROSITE" id="PS50189">
    <property type="entry name" value="NTR"/>
    <property type="match status" value="1"/>
</dbReference>
<dbReference type="RefSeq" id="XP_018494203.1">
    <property type="nucleotide sequence ID" value="XM_018638687.1"/>
</dbReference>